<keyword evidence="2" id="KW-1185">Reference proteome</keyword>
<comment type="caution">
    <text evidence="1">The sequence shown here is derived from an EMBL/GenBank/DDBJ whole genome shotgun (WGS) entry which is preliminary data.</text>
</comment>
<sequence>MRDPLLSVWSPVPEFLRPRAFAGWVLSTGRCHGFIQSFIHSLIDGGGRARSVAHGRRAALGVCSDEDGLLSWAVPSPKSSDREATCVGQRAGTPCAVAVQTNMSRCLAGADVGDTG</sequence>
<reference evidence="1" key="1">
    <citation type="submission" date="2023-01" db="EMBL/GenBank/DDBJ databases">
        <authorList>
            <person name="Van Ghelder C."/>
            <person name="Rancurel C."/>
        </authorList>
    </citation>
    <scope>NUCLEOTIDE SEQUENCE</scope>
    <source>
        <strain evidence="1">CNCM I-4278</strain>
    </source>
</reference>
<proteinExistence type="predicted"/>
<evidence type="ECO:0000313" key="2">
    <source>
        <dbReference type="Proteomes" id="UP001152607"/>
    </source>
</evidence>
<evidence type="ECO:0000313" key="1">
    <source>
        <dbReference type="EMBL" id="CAI6337116.1"/>
    </source>
</evidence>
<organism evidence="1 2">
    <name type="scientific">Periconia digitata</name>
    <dbReference type="NCBI Taxonomy" id="1303443"/>
    <lineage>
        <taxon>Eukaryota</taxon>
        <taxon>Fungi</taxon>
        <taxon>Dikarya</taxon>
        <taxon>Ascomycota</taxon>
        <taxon>Pezizomycotina</taxon>
        <taxon>Dothideomycetes</taxon>
        <taxon>Pleosporomycetidae</taxon>
        <taxon>Pleosporales</taxon>
        <taxon>Massarineae</taxon>
        <taxon>Periconiaceae</taxon>
        <taxon>Periconia</taxon>
    </lineage>
</organism>
<name>A0A9W4XTK1_9PLEO</name>
<dbReference type="AlphaFoldDB" id="A0A9W4XTK1"/>
<dbReference type="EMBL" id="CAOQHR010000007">
    <property type="protein sequence ID" value="CAI6337116.1"/>
    <property type="molecule type" value="Genomic_DNA"/>
</dbReference>
<dbReference type="Proteomes" id="UP001152607">
    <property type="component" value="Unassembled WGS sequence"/>
</dbReference>
<protein>
    <submittedName>
        <fullName evidence="1">Uncharacterized protein</fullName>
    </submittedName>
</protein>
<gene>
    <name evidence="1" type="ORF">PDIGIT_LOCUS10224</name>
</gene>
<accession>A0A9W4XTK1</accession>